<evidence type="ECO:0000256" key="1">
    <source>
        <dbReference type="ARBA" id="ARBA00038048"/>
    </source>
</evidence>
<evidence type="ECO:0000259" key="4">
    <source>
        <dbReference type="Pfam" id="PF03435"/>
    </source>
</evidence>
<feature type="transmembrane region" description="Helical" evidence="3">
    <location>
        <begin position="279"/>
        <end position="305"/>
    </location>
</feature>
<gene>
    <name evidence="5" type="primary">SCCPDH</name>
</gene>
<dbReference type="InterPro" id="IPR036291">
    <property type="entry name" value="NAD(P)-bd_dom_sf"/>
</dbReference>
<dbReference type="GO" id="GO:0005739">
    <property type="term" value="C:mitochondrion"/>
    <property type="evidence" value="ECO:0007669"/>
    <property type="project" value="TreeGrafter"/>
</dbReference>
<name>A0A674IUM5_9SAUR</name>
<dbReference type="GO" id="GO:0005886">
    <property type="term" value="C:plasma membrane"/>
    <property type="evidence" value="ECO:0007669"/>
    <property type="project" value="TreeGrafter"/>
</dbReference>
<dbReference type="GeneTree" id="ENSGT00390000004799"/>
<keyword evidence="6" id="KW-1185">Reference proteome</keyword>
<accession>A0A674IUM5</accession>
<keyword evidence="3" id="KW-0812">Transmembrane</keyword>
<dbReference type="FunFam" id="3.40.50.720:FF:000178">
    <property type="entry name" value="Saccharopine dehydrogenase-like oxidoreductase"/>
    <property type="match status" value="1"/>
</dbReference>
<dbReference type="GO" id="GO:0005811">
    <property type="term" value="C:lipid droplet"/>
    <property type="evidence" value="ECO:0007669"/>
    <property type="project" value="Ensembl"/>
</dbReference>
<dbReference type="InParanoid" id="A0A674IUM5"/>
<dbReference type="Ensembl" id="ENSTMTT00000011796.1">
    <property type="protein sequence ID" value="ENSTMTP00000011412.1"/>
    <property type="gene ID" value="ENSTMTG00000008269.1"/>
</dbReference>
<dbReference type="AlphaFoldDB" id="A0A674IUM5"/>
<dbReference type="CTD" id="51097"/>
<dbReference type="InterPro" id="IPR005097">
    <property type="entry name" value="Sacchrp_dh_NADP-bd"/>
</dbReference>
<dbReference type="GeneID" id="112115114"/>
<dbReference type="PANTHER" id="PTHR12286">
    <property type="entry name" value="SACCHAROPINE DEHYDROGENASE-LIKE OXIDOREDUCTASE"/>
    <property type="match status" value="1"/>
</dbReference>
<dbReference type="GO" id="GO:0030496">
    <property type="term" value="C:midbody"/>
    <property type="evidence" value="ECO:0007669"/>
    <property type="project" value="Ensembl"/>
</dbReference>
<evidence type="ECO:0000313" key="5">
    <source>
        <dbReference type="Ensembl" id="ENSTMTP00000011412.1"/>
    </source>
</evidence>
<sequence>MATRGGAAAGRPYELVVFGASGFTGHFVAEEVARVAAGAELRGSLRWAVAGRSRDKLQGVLDRAAERLGKPELKSEVGIIPCDVSDPSSLADMAKQAAVVLNCVGPYSFFGEPVVKACVENGTSCVDISGEPQFLEGMYLKYNDKAAEKGVYVVGSSGFDSIPADMGVLYTRDNLKGTLTAVESFLTVKSGPEGYSIHDGTWKSAIHGLADQDNLRKLRKQIGHKPLPIIGAKLKRRGLVFYSQEFKEYSIPFMGSDVSVVKRTQRYLHTDLKETPVQYAAYATVGGIASVIKLMFAGLLFFLLVKFSFGRNLLTKYPELFSGGHFTKKGPTQKQIDGSSFTMTFFGEGYCEGQDPQQGKPNVKICTQVKGPDVGYVATAVAMVQAGVALLKDASSLPKQGGVYTPGAAFSKTKLIDRLNKHGIEFSVISKSEA</sequence>
<reference evidence="5" key="1">
    <citation type="submission" date="2025-08" db="UniProtKB">
        <authorList>
            <consortium name="Ensembl"/>
        </authorList>
    </citation>
    <scope>IDENTIFICATION</scope>
</reference>
<protein>
    <recommendedName>
        <fullName evidence="2">Saccharopine dehydrogenase-like oxidoreductase</fullName>
    </recommendedName>
</protein>
<evidence type="ECO:0000313" key="6">
    <source>
        <dbReference type="Proteomes" id="UP000472274"/>
    </source>
</evidence>
<keyword evidence="3" id="KW-0472">Membrane</keyword>
<proteinExistence type="inferred from homology"/>
<dbReference type="Gene3D" id="3.40.50.720">
    <property type="entry name" value="NAD(P)-binding Rossmann-like Domain"/>
    <property type="match status" value="1"/>
</dbReference>
<comment type="similarity">
    <text evidence="1">Belongs to the saccharopine dehydrogenase family.</text>
</comment>
<dbReference type="GO" id="GO:0009247">
    <property type="term" value="P:glycolipid biosynthetic process"/>
    <property type="evidence" value="ECO:0007669"/>
    <property type="project" value="TreeGrafter"/>
</dbReference>
<dbReference type="Proteomes" id="UP000472274">
    <property type="component" value="Unplaced"/>
</dbReference>
<dbReference type="InterPro" id="IPR051276">
    <property type="entry name" value="Saccharopine_DH-like_oxidrdct"/>
</dbReference>
<organism evidence="5 6">
    <name type="scientific">Terrapene triunguis</name>
    <name type="common">Three-toed box turtle</name>
    <dbReference type="NCBI Taxonomy" id="2587831"/>
    <lineage>
        <taxon>Eukaryota</taxon>
        <taxon>Metazoa</taxon>
        <taxon>Chordata</taxon>
        <taxon>Craniata</taxon>
        <taxon>Vertebrata</taxon>
        <taxon>Euteleostomi</taxon>
        <taxon>Archelosauria</taxon>
        <taxon>Testudinata</taxon>
        <taxon>Testudines</taxon>
        <taxon>Cryptodira</taxon>
        <taxon>Durocryptodira</taxon>
        <taxon>Testudinoidea</taxon>
        <taxon>Emydidae</taxon>
        <taxon>Terrapene</taxon>
    </lineage>
</organism>
<dbReference type="PANTHER" id="PTHR12286:SF5">
    <property type="entry name" value="SACCHAROPINE DEHYDROGENASE-LIKE OXIDOREDUCTASE"/>
    <property type="match status" value="1"/>
</dbReference>
<dbReference type="RefSeq" id="XP_024067872.1">
    <property type="nucleotide sequence ID" value="XM_024212104.3"/>
</dbReference>
<keyword evidence="3" id="KW-1133">Transmembrane helix</keyword>
<evidence type="ECO:0000256" key="3">
    <source>
        <dbReference type="SAM" id="Phobius"/>
    </source>
</evidence>
<dbReference type="Pfam" id="PF03435">
    <property type="entry name" value="Sacchrp_dh_NADP"/>
    <property type="match status" value="1"/>
</dbReference>
<feature type="domain" description="Saccharopine dehydrogenase NADP binding" evidence="4">
    <location>
        <begin position="16"/>
        <end position="154"/>
    </location>
</feature>
<dbReference type="SUPFAM" id="SSF51735">
    <property type="entry name" value="NAD(P)-binding Rossmann-fold domains"/>
    <property type="match status" value="1"/>
</dbReference>
<evidence type="ECO:0000256" key="2">
    <source>
        <dbReference type="ARBA" id="ARBA00039852"/>
    </source>
</evidence>
<reference evidence="5" key="2">
    <citation type="submission" date="2025-09" db="UniProtKB">
        <authorList>
            <consortium name="Ensembl"/>
        </authorList>
    </citation>
    <scope>IDENTIFICATION</scope>
</reference>